<keyword evidence="1" id="KW-0472">Membrane</keyword>
<feature type="transmembrane region" description="Helical" evidence="1">
    <location>
        <begin position="134"/>
        <end position="154"/>
    </location>
</feature>
<evidence type="ECO:0000313" key="3">
    <source>
        <dbReference type="Proteomes" id="UP000178894"/>
    </source>
</evidence>
<comment type="caution">
    <text evidence="2">The sequence shown here is derived from an EMBL/GenBank/DDBJ whole genome shotgun (WGS) entry which is preliminary data.</text>
</comment>
<organism evidence="2 3">
    <name type="scientific">Candidatus Giovannonibacteria bacterium RIFCSPLOWO2_12_FULL_44_15</name>
    <dbReference type="NCBI Taxonomy" id="1798364"/>
    <lineage>
        <taxon>Bacteria</taxon>
        <taxon>Candidatus Giovannoniibacteriota</taxon>
    </lineage>
</organism>
<dbReference type="EMBL" id="MFIQ01000006">
    <property type="protein sequence ID" value="OGF93751.1"/>
    <property type="molecule type" value="Genomic_DNA"/>
</dbReference>
<gene>
    <name evidence="2" type="ORF">A3G54_04340</name>
</gene>
<proteinExistence type="predicted"/>
<dbReference type="AlphaFoldDB" id="A0A1F5Y1L7"/>
<feature type="transmembrane region" description="Helical" evidence="1">
    <location>
        <begin position="107"/>
        <end position="128"/>
    </location>
</feature>
<feature type="transmembrane region" description="Helical" evidence="1">
    <location>
        <begin position="443"/>
        <end position="463"/>
    </location>
</feature>
<protein>
    <recommendedName>
        <fullName evidence="4">Glycosyltransferase RgtA/B/C/D-like domain-containing protein</fullName>
    </recommendedName>
</protein>
<feature type="transmembrane region" description="Helical" evidence="1">
    <location>
        <begin position="326"/>
        <end position="344"/>
    </location>
</feature>
<evidence type="ECO:0000256" key="1">
    <source>
        <dbReference type="SAM" id="Phobius"/>
    </source>
</evidence>
<dbReference type="Proteomes" id="UP000178894">
    <property type="component" value="Unassembled WGS sequence"/>
</dbReference>
<keyword evidence="1" id="KW-1133">Transmembrane helix</keyword>
<name>A0A1F5Y1L7_9BACT</name>
<feature type="transmembrane region" description="Helical" evidence="1">
    <location>
        <begin position="294"/>
        <end position="319"/>
    </location>
</feature>
<dbReference type="STRING" id="1798364.A3G54_04340"/>
<sequence length="675" mass="78009">MKRIIAGIKNHKTAVILLFLIILIYGGHHLIISNLLKNQGIEYHPILVHEDEALFTAPKAQAVFLGDWIVGDFNLYEYKDAPYYLLPFLSPLIMGMLGRITGSIENAFIAGDFIFPAIIFLIFYLLIFEFTRNKIISSLGAVFFIFLPKFLIGFPPFIKYLQAYLITLIFNQNALYFSRVEDPQITMPLYALALYLTYRAINRNRKRTAILAGIAYGAIFYSYLYYWIYFSIGLGFFAFILLTQKKYPEFKNAFYIGLTGVLISLPHWVNAILITKLEQYQDLFARLAPEVGRVFNFVTLPLFSYALHGMLILAITLLFKKNKPVVFAYLISFLIPTYIVYNLQMITGFNVHPDHWFKPALLPVNLSYLVIGFEAARRYGHLVSSRILLLGGILLVSLGLLKIYTTEVFLVQLTIITAIIAYALLFLFHFIYQRFDSKKDTMLRIAAGIAMLLIFSYGIYVQYRYIRLNKNEMLSAEEMQSYRWLTENTEKFSVVATPSFTSNAQLQLYTHNKIFLPNGVNTLASNEEIWERFLLINKIYNVSDETFRSYLTSTTTWGDRSSARDEKGTYFSFKPGLDTKAAYYLFTFLYSDYDSPGSNFKSIVPIAMPAEVVEEKSKLYSQSLKSPTQNLMPPYRIDYLYYGRREQNLSRDPKLSNPKLEKVYEQDGISIYKYK</sequence>
<accession>A0A1F5Y1L7</accession>
<feature type="transmembrane region" description="Helical" evidence="1">
    <location>
        <begin position="224"/>
        <end position="242"/>
    </location>
</feature>
<feature type="transmembrane region" description="Helical" evidence="1">
    <location>
        <begin position="410"/>
        <end position="431"/>
    </location>
</feature>
<evidence type="ECO:0000313" key="2">
    <source>
        <dbReference type="EMBL" id="OGF93751.1"/>
    </source>
</evidence>
<feature type="transmembrane region" description="Helical" evidence="1">
    <location>
        <begin position="254"/>
        <end position="274"/>
    </location>
</feature>
<evidence type="ECO:0008006" key="4">
    <source>
        <dbReference type="Google" id="ProtNLM"/>
    </source>
</evidence>
<reference evidence="2 3" key="1">
    <citation type="journal article" date="2016" name="Nat. Commun.">
        <title>Thousands of microbial genomes shed light on interconnected biogeochemical processes in an aquifer system.</title>
        <authorList>
            <person name="Anantharaman K."/>
            <person name="Brown C.T."/>
            <person name="Hug L.A."/>
            <person name="Sharon I."/>
            <person name="Castelle C.J."/>
            <person name="Probst A.J."/>
            <person name="Thomas B.C."/>
            <person name="Singh A."/>
            <person name="Wilkins M.J."/>
            <person name="Karaoz U."/>
            <person name="Brodie E.L."/>
            <person name="Williams K.H."/>
            <person name="Hubbard S.S."/>
            <person name="Banfield J.F."/>
        </authorList>
    </citation>
    <scope>NUCLEOTIDE SEQUENCE [LARGE SCALE GENOMIC DNA]</scope>
</reference>
<feature type="transmembrane region" description="Helical" evidence="1">
    <location>
        <begin position="387"/>
        <end position="404"/>
    </location>
</feature>
<feature type="transmembrane region" description="Helical" evidence="1">
    <location>
        <begin position="12"/>
        <end position="32"/>
    </location>
</feature>
<keyword evidence="1" id="KW-0812">Transmembrane</keyword>